<name>A0A2T5C2A9_9BACT</name>
<dbReference type="Gene3D" id="3.40.50.450">
    <property type="match status" value="1"/>
</dbReference>
<comment type="activity regulation">
    <text evidence="14">Allosterically activated by ADP and other diphosphonucleosides, and allosterically inhibited by phosphoenolpyruvate.</text>
</comment>
<dbReference type="GO" id="GO:0070095">
    <property type="term" value="F:fructose-6-phosphate binding"/>
    <property type="evidence" value="ECO:0007669"/>
    <property type="project" value="TreeGrafter"/>
</dbReference>
<evidence type="ECO:0000256" key="11">
    <source>
        <dbReference type="ARBA" id="ARBA00022842"/>
    </source>
</evidence>
<dbReference type="GO" id="GO:0061621">
    <property type="term" value="P:canonical glycolysis"/>
    <property type="evidence" value="ECO:0007669"/>
    <property type="project" value="TreeGrafter"/>
</dbReference>
<proteinExistence type="inferred from homology"/>
<comment type="catalytic activity">
    <reaction evidence="13 14">
        <text>beta-D-fructose 6-phosphate + ATP = beta-D-fructose 1,6-bisphosphate + ADP + H(+)</text>
        <dbReference type="Rhea" id="RHEA:16109"/>
        <dbReference type="ChEBI" id="CHEBI:15378"/>
        <dbReference type="ChEBI" id="CHEBI:30616"/>
        <dbReference type="ChEBI" id="CHEBI:32966"/>
        <dbReference type="ChEBI" id="CHEBI:57634"/>
        <dbReference type="ChEBI" id="CHEBI:456216"/>
        <dbReference type="EC" id="2.7.1.11"/>
    </reaction>
</comment>
<feature type="binding site" description="in other chain" evidence="14">
    <location>
        <position position="254"/>
    </location>
    <ligand>
        <name>substrate</name>
        <note>ligand shared between dimeric partners</note>
    </ligand>
</feature>
<keyword evidence="8 14" id="KW-0547">Nucleotide-binding</keyword>
<dbReference type="AlphaFoldDB" id="A0A2T5C2A9"/>
<dbReference type="PANTHER" id="PTHR13697:SF4">
    <property type="entry name" value="ATP-DEPENDENT 6-PHOSPHOFRUCTOKINASE"/>
    <property type="match status" value="1"/>
</dbReference>
<feature type="active site" description="Proton acceptor" evidence="14">
    <location>
        <position position="159"/>
    </location>
</feature>
<feature type="binding site" evidence="14">
    <location>
        <position position="42"/>
    </location>
    <ligand>
        <name>ATP</name>
        <dbReference type="ChEBI" id="CHEBI:30616"/>
    </ligand>
</feature>
<feature type="binding site" evidence="14">
    <location>
        <begin position="52"/>
        <end position="56"/>
    </location>
    <ligand>
        <name>ADP</name>
        <dbReference type="ChEBI" id="CHEBI:456216"/>
        <note>allosteric activator; ligand shared between dimeric partners</note>
    </ligand>
</feature>
<evidence type="ECO:0000256" key="10">
    <source>
        <dbReference type="ARBA" id="ARBA00022840"/>
    </source>
</evidence>
<feature type="binding site" evidence="14">
    <location>
        <position position="194"/>
    </location>
    <ligand>
        <name>substrate</name>
        <note>ligand shared between dimeric partners</note>
    </ligand>
</feature>
<comment type="subunit">
    <text evidence="14">Homotetramer.</text>
</comment>
<feature type="binding site" evidence="14">
    <location>
        <position position="278"/>
    </location>
    <ligand>
        <name>substrate</name>
        <note>ligand shared between dimeric partners</note>
    </ligand>
</feature>
<feature type="binding site" evidence="14">
    <location>
        <position position="134"/>
    </location>
    <ligand>
        <name>Mg(2+)</name>
        <dbReference type="ChEBI" id="CHEBI:18420"/>
        <note>catalytic</note>
    </ligand>
</feature>
<dbReference type="GO" id="GO:0005524">
    <property type="term" value="F:ATP binding"/>
    <property type="evidence" value="ECO:0007669"/>
    <property type="project" value="UniProtKB-UniRule"/>
</dbReference>
<dbReference type="InterPro" id="IPR012828">
    <property type="entry name" value="PFKA_ATP_prok"/>
</dbReference>
<evidence type="ECO:0000256" key="9">
    <source>
        <dbReference type="ARBA" id="ARBA00022777"/>
    </source>
</evidence>
<gene>
    <name evidence="14" type="primary">pfkA</name>
    <name evidence="16" type="ORF">C8N47_107170</name>
</gene>
<dbReference type="Pfam" id="PF00365">
    <property type="entry name" value="PFK"/>
    <property type="match status" value="1"/>
</dbReference>
<comment type="caution">
    <text evidence="16">The sequence shown here is derived from an EMBL/GenBank/DDBJ whole genome shotgun (WGS) entry which is preliminary data.</text>
</comment>
<comment type="similarity">
    <text evidence="14">Belongs to the phosphofructokinase type A (PFKA) family. ATP-dependent PFK group I subfamily. Prokaryotic clade 'B1' sub-subfamily.</text>
</comment>
<keyword evidence="11 14" id="KW-0460">Magnesium</keyword>
<comment type="subcellular location">
    <subcellularLocation>
        <location evidence="2 14">Cytoplasm</location>
    </subcellularLocation>
</comment>
<protein>
    <recommendedName>
        <fullName evidence="14">ATP-dependent 6-phosphofructokinase</fullName>
        <shortName evidence="14">ATP-PFK</shortName>
        <shortName evidence="14">Phosphofructokinase</shortName>
        <ecNumber evidence="14">2.7.1.11</ecNumber>
    </recommendedName>
    <alternativeName>
        <fullName evidence="14">Phosphohexokinase</fullName>
    </alternativeName>
</protein>
<dbReference type="GO" id="GO:0048029">
    <property type="term" value="F:monosaccharide binding"/>
    <property type="evidence" value="ECO:0007669"/>
    <property type="project" value="TreeGrafter"/>
</dbReference>
<dbReference type="FunFam" id="3.40.50.450:FF:000001">
    <property type="entry name" value="ATP-dependent 6-phosphofructokinase"/>
    <property type="match status" value="1"/>
</dbReference>
<dbReference type="GO" id="GO:0016208">
    <property type="term" value="F:AMP binding"/>
    <property type="evidence" value="ECO:0007669"/>
    <property type="project" value="TreeGrafter"/>
</dbReference>
<dbReference type="UniPathway" id="UPA00109">
    <property type="reaction ID" value="UER00182"/>
</dbReference>
<dbReference type="Proteomes" id="UP000243525">
    <property type="component" value="Unassembled WGS sequence"/>
</dbReference>
<evidence type="ECO:0000256" key="14">
    <source>
        <dbReference type="HAMAP-Rule" id="MF_00339"/>
    </source>
</evidence>
<evidence type="ECO:0000313" key="17">
    <source>
        <dbReference type="Proteomes" id="UP000243525"/>
    </source>
</evidence>
<dbReference type="InterPro" id="IPR022953">
    <property type="entry name" value="ATP_PFK"/>
</dbReference>
<evidence type="ECO:0000256" key="6">
    <source>
        <dbReference type="ARBA" id="ARBA00022679"/>
    </source>
</evidence>
<dbReference type="HAMAP" id="MF_00339">
    <property type="entry name" value="Phosphofructokinase_I_B1"/>
    <property type="match status" value="1"/>
</dbReference>
<dbReference type="PROSITE" id="PS00433">
    <property type="entry name" value="PHOSPHOFRUCTOKINASE"/>
    <property type="match status" value="1"/>
</dbReference>
<dbReference type="PANTHER" id="PTHR13697">
    <property type="entry name" value="PHOSPHOFRUCTOKINASE"/>
    <property type="match status" value="1"/>
</dbReference>
<evidence type="ECO:0000256" key="12">
    <source>
        <dbReference type="ARBA" id="ARBA00023152"/>
    </source>
</evidence>
<dbReference type="GO" id="GO:0006002">
    <property type="term" value="P:fructose 6-phosphate metabolic process"/>
    <property type="evidence" value="ECO:0007669"/>
    <property type="project" value="UniProtKB-UniRule"/>
</dbReference>
<dbReference type="PRINTS" id="PR00476">
    <property type="entry name" value="PHFRCTKINASE"/>
</dbReference>
<evidence type="ECO:0000259" key="15">
    <source>
        <dbReference type="Pfam" id="PF00365"/>
    </source>
</evidence>
<dbReference type="Gene3D" id="3.40.50.460">
    <property type="entry name" value="Phosphofructokinase domain"/>
    <property type="match status" value="1"/>
</dbReference>
<evidence type="ECO:0000256" key="2">
    <source>
        <dbReference type="ARBA" id="ARBA00004496"/>
    </source>
</evidence>
<feature type="binding site" description="in other chain" evidence="14">
    <location>
        <position position="186"/>
    </location>
    <ligand>
        <name>ADP</name>
        <dbReference type="ChEBI" id="CHEBI:456216"/>
        <note>allosteric activator; ligand shared between dimeric partners</note>
    </ligand>
</feature>
<accession>A0A2T5C2A9</accession>
<keyword evidence="10 14" id="KW-0067">ATP-binding</keyword>
<keyword evidence="4 14" id="KW-0963">Cytoplasm</keyword>
<comment type="caution">
    <text evidence="14">Lacks conserved residue(s) required for the propagation of feature annotation.</text>
</comment>
<dbReference type="InterPro" id="IPR035966">
    <property type="entry name" value="PKF_sf"/>
</dbReference>
<dbReference type="GO" id="GO:0005945">
    <property type="term" value="C:6-phosphofructokinase complex"/>
    <property type="evidence" value="ECO:0007669"/>
    <property type="project" value="TreeGrafter"/>
</dbReference>
<keyword evidence="7 14" id="KW-0479">Metal-binding</keyword>
<evidence type="ECO:0000256" key="13">
    <source>
        <dbReference type="ARBA" id="ARBA00048070"/>
    </source>
</evidence>
<evidence type="ECO:0000256" key="8">
    <source>
        <dbReference type="ARBA" id="ARBA00022741"/>
    </source>
</evidence>
<dbReference type="OrthoDB" id="9802503at2"/>
<feature type="binding site" description="in other chain" evidence="14">
    <location>
        <begin position="217"/>
        <end position="219"/>
    </location>
    <ligand>
        <name>ADP</name>
        <dbReference type="ChEBI" id="CHEBI:456216"/>
        <note>allosteric activator; ligand shared between dimeric partners</note>
    </ligand>
</feature>
<dbReference type="GO" id="GO:0003872">
    <property type="term" value="F:6-phosphofructokinase activity"/>
    <property type="evidence" value="ECO:0007669"/>
    <property type="project" value="UniProtKB-UniRule"/>
</dbReference>
<dbReference type="EMBL" id="QAAD01000007">
    <property type="protein sequence ID" value="PTN08810.1"/>
    <property type="molecule type" value="Genomic_DNA"/>
</dbReference>
<evidence type="ECO:0000256" key="7">
    <source>
        <dbReference type="ARBA" id="ARBA00022723"/>
    </source>
</evidence>
<dbReference type="GO" id="GO:0030388">
    <property type="term" value="P:fructose 1,6-bisphosphate metabolic process"/>
    <property type="evidence" value="ECO:0007669"/>
    <property type="project" value="TreeGrafter"/>
</dbReference>
<keyword evidence="17" id="KW-1185">Reference proteome</keyword>
<evidence type="ECO:0000256" key="1">
    <source>
        <dbReference type="ARBA" id="ARBA00001946"/>
    </source>
</evidence>
<keyword evidence="5 14" id="KW-0021">Allosteric enzyme</keyword>
<dbReference type="EC" id="2.7.1.11" evidence="14"/>
<dbReference type="InterPro" id="IPR000023">
    <property type="entry name" value="Phosphofructokinase_dom"/>
</dbReference>
<dbReference type="GO" id="GO:0042802">
    <property type="term" value="F:identical protein binding"/>
    <property type="evidence" value="ECO:0007669"/>
    <property type="project" value="TreeGrafter"/>
</dbReference>
<feature type="binding site" description="in other chain" evidence="14">
    <location>
        <begin position="284"/>
        <end position="287"/>
    </location>
    <ligand>
        <name>substrate</name>
        <note>ligand shared between dimeric partners</note>
    </ligand>
</feature>
<feature type="binding site" evidence="14">
    <location>
        <begin position="133"/>
        <end position="136"/>
    </location>
    <ligand>
        <name>ATP</name>
        <dbReference type="ChEBI" id="CHEBI:30616"/>
    </ligand>
</feature>
<dbReference type="InterPro" id="IPR015912">
    <property type="entry name" value="Phosphofructokinase_CS"/>
</dbReference>
<dbReference type="SUPFAM" id="SSF53784">
    <property type="entry name" value="Phosphofructokinase"/>
    <property type="match status" value="1"/>
</dbReference>
<feature type="binding site" evidence="14">
    <location>
        <begin position="103"/>
        <end position="104"/>
    </location>
    <ligand>
        <name>ATP</name>
        <dbReference type="ChEBI" id="CHEBI:30616"/>
    </ligand>
</feature>
<feature type="binding site" description="in other chain" evidence="14">
    <location>
        <begin position="201"/>
        <end position="203"/>
    </location>
    <ligand>
        <name>substrate</name>
        <note>ligand shared between dimeric partners</note>
    </ligand>
</feature>
<keyword evidence="6 14" id="KW-0808">Transferase</keyword>
<keyword evidence="9 14" id="KW-0418">Kinase</keyword>
<dbReference type="NCBIfam" id="NF002872">
    <property type="entry name" value="PRK03202.1"/>
    <property type="match status" value="1"/>
</dbReference>
<comment type="pathway">
    <text evidence="3 14">Carbohydrate degradation; glycolysis; D-glyceraldehyde 3-phosphate and glycerone phosphate from D-glucose: step 3/4.</text>
</comment>
<dbReference type="FunFam" id="3.40.50.460:FF:000002">
    <property type="entry name" value="ATP-dependent 6-phosphofructokinase"/>
    <property type="match status" value="1"/>
</dbReference>
<feature type="domain" description="Phosphofructokinase" evidence="15">
    <location>
        <begin position="34"/>
        <end position="310"/>
    </location>
</feature>
<feature type="binding site" description="in other chain" evidence="14">
    <location>
        <begin position="157"/>
        <end position="159"/>
    </location>
    <ligand>
        <name>substrate</name>
        <note>ligand shared between dimeric partners</note>
    </ligand>
</feature>
<reference evidence="16 17" key="1">
    <citation type="submission" date="2018-04" db="EMBL/GenBank/DDBJ databases">
        <title>Genomic Encyclopedia of Archaeal and Bacterial Type Strains, Phase II (KMG-II): from individual species to whole genera.</title>
        <authorList>
            <person name="Goeker M."/>
        </authorList>
    </citation>
    <scope>NUCLEOTIDE SEQUENCE [LARGE SCALE GENOMIC DNA]</scope>
    <source>
        <strain evidence="16 17">DSM 28823</strain>
    </source>
</reference>
<dbReference type="NCBIfam" id="TIGR02482">
    <property type="entry name" value="PFKA_ATP"/>
    <property type="match status" value="1"/>
</dbReference>
<dbReference type="GO" id="GO:0046872">
    <property type="term" value="F:metal ion binding"/>
    <property type="evidence" value="ECO:0007669"/>
    <property type="project" value="UniProtKB-KW"/>
</dbReference>
<organism evidence="16 17">
    <name type="scientific">Mangrovibacterium marinum</name>
    <dbReference type="NCBI Taxonomy" id="1639118"/>
    <lineage>
        <taxon>Bacteria</taxon>
        <taxon>Pseudomonadati</taxon>
        <taxon>Bacteroidota</taxon>
        <taxon>Bacteroidia</taxon>
        <taxon>Marinilabiliales</taxon>
        <taxon>Prolixibacteraceae</taxon>
        <taxon>Mangrovibacterium</taxon>
    </lineage>
</organism>
<keyword evidence="12 14" id="KW-0324">Glycolysis</keyword>
<comment type="function">
    <text evidence="14">Catalyzes the phosphorylation of D-fructose 6-phosphate to fructose 1,6-bisphosphate by ATP, the first committing step of glycolysis.</text>
</comment>
<evidence type="ECO:0000256" key="4">
    <source>
        <dbReference type="ARBA" id="ARBA00022490"/>
    </source>
</evidence>
<comment type="cofactor">
    <cofactor evidence="1 14">
        <name>Mg(2+)</name>
        <dbReference type="ChEBI" id="CHEBI:18420"/>
    </cofactor>
</comment>
<evidence type="ECO:0000313" key="16">
    <source>
        <dbReference type="EMBL" id="PTN08810.1"/>
    </source>
</evidence>
<dbReference type="PIRSF" id="PIRSF000532">
    <property type="entry name" value="ATP_PFK_prok"/>
    <property type="match status" value="1"/>
</dbReference>
<evidence type="ECO:0000256" key="5">
    <source>
        <dbReference type="ARBA" id="ARBA00022533"/>
    </source>
</evidence>
<sequence>MWLCPSVIMKKMRERKEVNHDEKLYNMKRKKLEKIGVLTSGGDAPGMNAAIRAVTRAAIAKKLKVVGIRHGYQGMIDGDFVPLRARDVSGILHRGGTVLKTARSAEFRTEEGREKAYQNLKKEGIDACVVIGGDGSFTGALVFSQDYDIPFVGIPGTIDNDMYGTDYTIGYDTALNTVVEAVDKIRHTAASHDRIFFIEVMGREAGLLALSSGIAVGAEAILIPEAKRLEIELDQFLKKGYKEKDRSGIVIVAEGGETGRVIKIAKAVEENYPNLDVRVSILGHIQRGGKPSARDRIAATKMGVAAVEALLDDQKSIMIALVKNFAIDHVPFKKAVKLNHAIDEDLVQIQSLINI</sequence>
<evidence type="ECO:0000256" key="3">
    <source>
        <dbReference type="ARBA" id="ARBA00004679"/>
    </source>
</evidence>
<dbReference type="InterPro" id="IPR012003">
    <property type="entry name" value="ATP_PFK_prok-type"/>
</dbReference>